<evidence type="ECO:0000259" key="1">
    <source>
        <dbReference type="Pfam" id="PF00108"/>
    </source>
</evidence>
<dbReference type="AlphaFoldDB" id="A0A7J7KSQ0"/>
<evidence type="ECO:0000259" key="2">
    <source>
        <dbReference type="Pfam" id="PF22691"/>
    </source>
</evidence>
<dbReference type="Pfam" id="PF22691">
    <property type="entry name" value="Thiolase_C_1"/>
    <property type="match status" value="1"/>
</dbReference>
<dbReference type="PANTHER" id="PTHR42870:SF1">
    <property type="entry name" value="NON-SPECIFIC LIPID-TRANSFER PROTEIN-LIKE 2"/>
    <property type="match status" value="1"/>
</dbReference>
<feature type="domain" description="Thiolase C-terminal" evidence="2">
    <location>
        <begin position="267"/>
        <end position="399"/>
    </location>
</feature>
<name>A0A7J7KSQ0_BUGNE</name>
<proteinExistence type="predicted"/>
<feature type="domain" description="Thiolase N-terminal" evidence="1">
    <location>
        <begin position="4"/>
        <end position="200"/>
    </location>
</feature>
<accession>A0A7J7KSQ0</accession>
<organism evidence="3 4">
    <name type="scientific">Bugula neritina</name>
    <name type="common">Brown bryozoan</name>
    <name type="synonym">Sertularia neritina</name>
    <dbReference type="NCBI Taxonomy" id="10212"/>
    <lineage>
        <taxon>Eukaryota</taxon>
        <taxon>Metazoa</taxon>
        <taxon>Spiralia</taxon>
        <taxon>Lophotrochozoa</taxon>
        <taxon>Bryozoa</taxon>
        <taxon>Gymnolaemata</taxon>
        <taxon>Cheilostomatida</taxon>
        <taxon>Flustrina</taxon>
        <taxon>Buguloidea</taxon>
        <taxon>Bugulidae</taxon>
        <taxon>Bugula</taxon>
    </lineage>
</organism>
<dbReference type="Pfam" id="PF00108">
    <property type="entry name" value="Thiolase_N"/>
    <property type="match status" value="1"/>
</dbReference>
<dbReference type="InterPro" id="IPR016039">
    <property type="entry name" value="Thiolase-like"/>
</dbReference>
<dbReference type="OrthoDB" id="542135at2759"/>
<evidence type="ECO:0000313" key="4">
    <source>
        <dbReference type="Proteomes" id="UP000593567"/>
    </source>
</evidence>
<dbReference type="InterPro" id="IPR020616">
    <property type="entry name" value="Thiolase_N"/>
</dbReference>
<dbReference type="InterPro" id="IPR002155">
    <property type="entry name" value="Thiolase"/>
</dbReference>
<sequence length="415" mass="45379">MAYVIGVGVTKFEKPLTREWDYPDMGRESGTQALADAGIRYDDVEAVVASYCYGEPTCGQRAAYELGLTGVPIFNTNNNCSSGSSALMLAKQLVASGTYNCVMALGFEKMERGLSEKYTEKISPVKRHMDHMVDIGAKPGLIKPQFNTMTSDVIKLFAYAAREYMEKNKNCQLNDFVNVAYKNRKQGEQNPSACFQKAPSKQKIRDRELCHPIYSGMAAPTADGGACVIVCNQAFIQKHALYARAVEIVAQHMVTDMPTSFGRSFIDLSGFSMAKRGADQCYRDSGLKPTDVDVLEVHDCFSCNELLMYEALGLTDDAVHAFNSGIWRRNNNGGSLYHIADKWVVNPSGGLESKGHPIGATGLAQCAELVMQLRGEAGKRQVDGAKVAMQHNFGIGGAAVVTLYKKPGFTHRSKL</sequence>
<dbReference type="CDD" id="cd00829">
    <property type="entry name" value="SCP-x_thiolase"/>
    <property type="match status" value="1"/>
</dbReference>
<keyword evidence="4" id="KW-1185">Reference proteome</keyword>
<dbReference type="InterPro" id="IPR055140">
    <property type="entry name" value="Thiolase_C_2"/>
</dbReference>
<evidence type="ECO:0000313" key="3">
    <source>
        <dbReference type="EMBL" id="KAF6041204.1"/>
    </source>
</evidence>
<reference evidence="3" key="1">
    <citation type="submission" date="2020-06" db="EMBL/GenBank/DDBJ databases">
        <title>Draft genome of Bugula neritina, a colonial animal packing powerful symbionts and potential medicines.</title>
        <authorList>
            <person name="Rayko M."/>
        </authorList>
    </citation>
    <scope>NUCLEOTIDE SEQUENCE [LARGE SCALE GENOMIC DNA]</scope>
    <source>
        <strain evidence="3">Kwan_BN1</strain>
    </source>
</reference>
<dbReference type="SUPFAM" id="SSF53901">
    <property type="entry name" value="Thiolase-like"/>
    <property type="match status" value="1"/>
</dbReference>
<dbReference type="EMBL" id="VXIV02000068">
    <property type="protein sequence ID" value="KAF6041204.1"/>
    <property type="molecule type" value="Genomic_DNA"/>
</dbReference>
<dbReference type="GO" id="GO:0016747">
    <property type="term" value="F:acyltransferase activity, transferring groups other than amino-acyl groups"/>
    <property type="evidence" value="ECO:0007669"/>
    <property type="project" value="InterPro"/>
</dbReference>
<dbReference type="Proteomes" id="UP000593567">
    <property type="component" value="Unassembled WGS sequence"/>
</dbReference>
<dbReference type="PIRSF" id="PIRSF000429">
    <property type="entry name" value="Ac-CoA_Ac_transf"/>
    <property type="match status" value="1"/>
</dbReference>
<protein>
    <recommendedName>
        <fullName evidence="5">SCP2</fullName>
    </recommendedName>
</protein>
<dbReference type="Gene3D" id="3.40.47.10">
    <property type="match status" value="1"/>
</dbReference>
<gene>
    <name evidence="3" type="ORF">EB796_000476</name>
</gene>
<evidence type="ECO:0008006" key="5">
    <source>
        <dbReference type="Google" id="ProtNLM"/>
    </source>
</evidence>
<dbReference type="NCBIfam" id="NF006102">
    <property type="entry name" value="PRK08256.1"/>
    <property type="match status" value="1"/>
</dbReference>
<dbReference type="PANTHER" id="PTHR42870">
    <property type="entry name" value="ACETYL-COA C-ACETYLTRANSFERASE"/>
    <property type="match status" value="1"/>
</dbReference>
<comment type="caution">
    <text evidence="3">The sequence shown here is derived from an EMBL/GenBank/DDBJ whole genome shotgun (WGS) entry which is preliminary data.</text>
</comment>